<comment type="caution">
    <text evidence="3">The sequence shown here is derived from an EMBL/GenBank/DDBJ whole genome shotgun (WGS) entry which is preliminary data.</text>
</comment>
<evidence type="ECO:0000259" key="2">
    <source>
        <dbReference type="Pfam" id="PF01266"/>
    </source>
</evidence>
<dbReference type="GO" id="GO:0016491">
    <property type="term" value="F:oxidoreductase activity"/>
    <property type="evidence" value="ECO:0007669"/>
    <property type="project" value="UniProtKB-KW"/>
</dbReference>
<feature type="domain" description="FAD dependent oxidoreductase" evidence="2">
    <location>
        <begin position="41"/>
        <end position="392"/>
    </location>
</feature>
<reference evidence="3 4" key="1">
    <citation type="submission" date="2019-11" db="EMBL/GenBank/DDBJ databases">
        <title>Draft genome sequence of Paludibacterium sp. dN18-1.</title>
        <authorList>
            <person name="Im W.-T."/>
        </authorList>
    </citation>
    <scope>NUCLEOTIDE SEQUENCE [LARGE SCALE GENOMIC DNA]</scope>
    <source>
        <strain evidence="4">dN 18-1</strain>
    </source>
</reference>
<dbReference type="Pfam" id="PF01266">
    <property type="entry name" value="DAO"/>
    <property type="match status" value="1"/>
</dbReference>
<dbReference type="InterPro" id="IPR036188">
    <property type="entry name" value="FAD/NAD-bd_sf"/>
</dbReference>
<dbReference type="RefSeq" id="WP_230369394.1">
    <property type="nucleotide sequence ID" value="NZ_WLYX01000001.1"/>
</dbReference>
<proteinExistence type="predicted"/>
<dbReference type="Gene3D" id="3.30.9.10">
    <property type="entry name" value="D-Amino Acid Oxidase, subunit A, domain 2"/>
    <property type="match status" value="1"/>
</dbReference>
<dbReference type="EMBL" id="WLYX01000001">
    <property type="protein sequence ID" value="MTD32807.1"/>
    <property type="molecule type" value="Genomic_DNA"/>
</dbReference>
<dbReference type="InterPro" id="IPR006076">
    <property type="entry name" value="FAD-dep_OxRdtase"/>
</dbReference>
<dbReference type="Gene3D" id="3.50.50.60">
    <property type="entry name" value="FAD/NAD(P)-binding domain"/>
    <property type="match status" value="1"/>
</dbReference>
<keyword evidence="1" id="KW-0560">Oxidoreductase</keyword>
<dbReference type="PANTHER" id="PTHR13847">
    <property type="entry name" value="SARCOSINE DEHYDROGENASE-RELATED"/>
    <property type="match status" value="1"/>
</dbReference>
<protein>
    <submittedName>
        <fullName evidence="3">FAD-dependent oxidoreductase</fullName>
    </submittedName>
</protein>
<dbReference type="AlphaFoldDB" id="A0A844GD07"/>
<evidence type="ECO:0000313" key="3">
    <source>
        <dbReference type="EMBL" id="MTD32807.1"/>
    </source>
</evidence>
<accession>A0A844GD07</accession>
<name>A0A844GD07_9NEIS</name>
<dbReference type="PANTHER" id="PTHR13847:SF281">
    <property type="entry name" value="FAD DEPENDENT OXIDOREDUCTASE DOMAIN-CONTAINING PROTEIN"/>
    <property type="match status" value="1"/>
</dbReference>
<dbReference type="Proteomes" id="UP000446658">
    <property type="component" value="Unassembled WGS sequence"/>
</dbReference>
<keyword evidence="4" id="KW-1185">Reference proteome</keyword>
<dbReference type="GO" id="GO:0005737">
    <property type="term" value="C:cytoplasm"/>
    <property type="evidence" value="ECO:0007669"/>
    <property type="project" value="TreeGrafter"/>
</dbReference>
<evidence type="ECO:0000313" key="4">
    <source>
        <dbReference type="Proteomes" id="UP000446658"/>
    </source>
</evidence>
<organism evidence="3 4">
    <name type="scientific">Paludibacterium denitrificans</name>
    <dbReference type="NCBI Taxonomy" id="2675226"/>
    <lineage>
        <taxon>Bacteria</taxon>
        <taxon>Pseudomonadati</taxon>
        <taxon>Pseudomonadota</taxon>
        <taxon>Betaproteobacteria</taxon>
        <taxon>Neisseriales</taxon>
        <taxon>Chromobacteriaceae</taxon>
        <taxon>Paludibacterium</taxon>
    </lineage>
</organism>
<gene>
    <name evidence="3" type="ORF">GKE73_04685</name>
</gene>
<dbReference type="SUPFAM" id="SSF51905">
    <property type="entry name" value="FAD/NAD(P)-binding domain"/>
    <property type="match status" value="1"/>
</dbReference>
<sequence>MSMPIAPHLTDFKGFPLHSWYSDEARFTERYPLLQSALDVDVAVIGGGFTGLSSALTLAEKGLSVALLEGALIGYGASGRNGGQVLHGFAAPQSQLRKQLGESMARQCWELSLAGVDLLAERITKHKIDCHLHWGYLTTASTPHQIAQLQGWQQQLADYGHNDTQWLDEAELAQHIHSPTYRAGLYDRRCGHIQPLRYAQGLARAASQLGVNIFEASPAVALEETAHAVTIRTARGLIRAGTAILACNVDIGRLRPTLRRRFVPVASHIIATEPLGQEHAQQLLPGNAAVCDSNHLLDYFRLTPDHRLLFGGRAHRPERHESFVIQERQRKLGSIFPSLASCKIDYSWHGYIDIGLNKLPQLGREGSRVYYAQGFAGHGVALSGLAGWLIANAITGTSKDFDLLAALPESRLPLPLALQNSLVRLATLYYRLRDKLGR</sequence>
<evidence type="ECO:0000256" key="1">
    <source>
        <dbReference type="ARBA" id="ARBA00023002"/>
    </source>
</evidence>